<keyword evidence="5" id="KW-1185">Reference proteome</keyword>
<dbReference type="CDD" id="cd04301">
    <property type="entry name" value="NAT_SF"/>
    <property type="match status" value="1"/>
</dbReference>
<evidence type="ECO:0000256" key="2">
    <source>
        <dbReference type="ARBA" id="ARBA00023315"/>
    </source>
</evidence>
<keyword evidence="1 4" id="KW-0808">Transferase</keyword>
<protein>
    <submittedName>
        <fullName evidence="4">Acetyltransferase (GNAT) family protein</fullName>
    </submittedName>
</protein>
<gene>
    <name evidence="4" type="ORF">DFR70_102844</name>
</gene>
<name>A0A318KL49_9NOCA</name>
<dbReference type="Pfam" id="PF00583">
    <property type="entry name" value="Acetyltransf_1"/>
    <property type="match status" value="1"/>
</dbReference>
<dbReference type="GO" id="GO:0016747">
    <property type="term" value="F:acyltransferase activity, transferring groups other than amino-acyl groups"/>
    <property type="evidence" value="ECO:0007669"/>
    <property type="project" value="InterPro"/>
</dbReference>
<proteinExistence type="predicted"/>
<evidence type="ECO:0000256" key="1">
    <source>
        <dbReference type="ARBA" id="ARBA00022679"/>
    </source>
</evidence>
<dbReference type="InterPro" id="IPR000182">
    <property type="entry name" value="GNAT_dom"/>
</dbReference>
<dbReference type="SUPFAM" id="SSF55729">
    <property type="entry name" value="Acyl-CoA N-acyltransferases (Nat)"/>
    <property type="match status" value="1"/>
</dbReference>
<sequence length="178" mass="19957">MPESAPMIVATPSDADDITNLRNRLAQWMVDNGIEQWIPGEYPTAHVAEEAARGEWFVWRDEAGALNGVVRLVWRDPDFWGEDDDTDAGYVHGLMVAPELRGRGIGERILRFCADHTLANGVTLQRLDTAASNQVLRKYYTAQGFTELREVPLPPRFHGTTTVVLMEKMLIPAETHDA</sequence>
<dbReference type="RefSeq" id="WP_246002796.1">
    <property type="nucleotide sequence ID" value="NZ_QJKF01000002.1"/>
</dbReference>
<organism evidence="4 5">
    <name type="scientific">Nocardia tenerifensis</name>
    <dbReference type="NCBI Taxonomy" id="228006"/>
    <lineage>
        <taxon>Bacteria</taxon>
        <taxon>Bacillati</taxon>
        <taxon>Actinomycetota</taxon>
        <taxon>Actinomycetes</taxon>
        <taxon>Mycobacteriales</taxon>
        <taxon>Nocardiaceae</taxon>
        <taxon>Nocardia</taxon>
    </lineage>
</organism>
<comment type="caution">
    <text evidence="4">The sequence shown here is derived from an EMBL/GenBank/DDBJ whole genome shotgun (WGS) entry which is preliminary data.</text>
</comment>
<dbReference type="Proteomes" id="UP000247569">
    <property type="component" value="Unassembled WGS sequence"/>
</dbReference>
<dbReference type="InterPro" id="IPR050832">
    <property type="entry name" value="Bact_Acetyltransf"/>
</dbReference>
<accession>A0A318KL49</accession>
<dbReference type="InterPro" id="IPR016181">
    <property type="entry name" value="Acyl_CoA_acyltransferase"/>
</dbReference>
<evidence type="ECO:0000313" key="5">
    <source>
        <dbReference type="Proteomes" id="UP000247569"/>
    </source>
</evidence>
<dbReference type="EMBL" id="QJKF01000002">
    <property type="protein sequence ID" value="PXX69157.1"/>
    <property type="molecule type" value="Genomic_DNA"/>
</dbReference>
<reference evidence="4 5" key="1">
    <citation type="submission" date="2018-05" db="EMBL/GenBank/DDBJ databases">
        <title>Genomic Encyclopedia of Type Strains, Phase IV (KMG-IV): sequencing the most valuable type-strain genomes for metagenomic binning, comparative biology and taxonomic classification.</title>
        <authorList>
            <person name="Goeker M."/>
        </authorList>
    </citation>
    <scope>NUCLEOTIDE SEQUENCE [LARGE SCALE GENOMIC DNA]</scope>
    <source>
        <strain evidence="4 5">DSM 44704</strain>
    </source>
</reference>
<evidence type="ECO:0000259" key="3">
    <source>
        <dbReference type="PROSITE" id="PS51186"/>
    </source>
</evidence>
<dbReference type="Gene3D" id="3.40.630.30">
    <property type="match status" value="1"/>
</dbReference>
<evidence type="ECO:0000313" key="4">
    <source>
        <dbReference type="EMBL" id="PXX69157.1"/>
    </source>
</evidence>
<dbReference type="PROSITE" id="PS51186">
    <property type="entry name" value="GNAT"/>
    <property type="match status" value="1"/>
</dbReference>
<keyword evidence="2" id="KW-0012">Acyltransferase</keyword>
<feature type="domain" description="N-acetyltransferase" evidence="3">
    <location>
        <begin position="5"/>
        <end position="171"/>
    </location>
</feature>
<dbReference type="AlphaFoldDB" id="A0A318KL49"/>
<dbReference type="PANTHER" id="PTHR43877">
    <property type="entry name" value="AMINOALKYLPHOSPHONATE N-ACETYLTRANSFERASE-RELATED-RELATED"/>
    <property type="match status" value="1"/>
</dbReference>